<dbReference type="Pfam" id="PF14132">
    <property type="entry name" value="DUF4299"/>
    <property type="match status" value="1"/>
</dbReference>
<reference evidence="1 2" key="1">
    <citation type="submission" date="2024-04" db="EMBL/GenBank/DDBJ databases">
        <title>Tritrichomonas musculus Genome.</title>
        <authorList>
            <person name="Alves-Ferreira E."/>
            <person name="Grigg M."/>
            <person name="Lorenzi H."/>
            <person name="Galac M."/>
        </authorList>
    </citation>
    <scope>NUCLEOTIDE SEQUENCE [LARGE SCALE GENOMIC DNA]</scope>
    <source>
        <strain evidence="1 2">EAF2021</strain>
    </source>
</reference>
<protein>
    <recommendedName>
        <fullName evidence="3">DUF4299 family protein</fullName>
    </recommendedName>
</protein>
<keyword evidence="2" id="KW-1185">Reference proteome</keyword>
<dbReference type="Proteomes" id="UP001470230">
    <property type="component" value="Unassembled WGS sequence"/>
</dbReference>
<name>A0ABR2JD87_9EUKA</name>
<dbReference type="EMBL" id="JAPFFF010000012">
    <property type="protein sequence ID" value="KAK8875700.1"/>
    <property type="molecule type" value="Genomic_DNA"/>
</dbReference>
<gene>
    <name evidence="1" type="ORF">M9Y10_005875</name>
</gene>
<organism evidence="1 2">
    <name type="scientific">Tritrichomonas musculus</name>
    <dbReference type="NCBI Taxonomy" id="1915356"/>
    <lineage>
        <taxon>Eukaryota</taxon>
        <taxon>Metamonada</taxon>
        <taxon>Parabasalia</taxon>
        <taxon>Tritrichomonadida</taxon>
        <taxon>Tritrichomonadidae</taxon>
        <taxon>Tritrichomonas</taxon>
    </lineage>
</organism>
<comment type="caution">
    <text evidence="1">The sequence shown here is derived from an EMBL/GenBank/DDBJ whole genome shotgun (WGS) entry which is preliminary data.</text>
</comment>
<evidence type="ECO:0000313" key="1">
    <source>
        <dbReference type="EMBL" id="KAK8875700.1"/>
    </source>
</evidence>
<proteinExistence type="predicted"/>
<dbReference type="InterPro" id="IPR025387">
    <property type="entry name" value="DUF4299"/>
</dbReference>
<evidence type="ECO:0000313" key="2">
    <source>
        <dbReference type="Proteomes" id="UP001470230"/>
    </source>
</evidence>
<evidence type="ECO:0008006" key="3">
    <source>
        <dbReference type="Google" id="ProtNLM"/>
    </source>
</evidence>
<sequence length="279" mass="32519">MVVEVTIYNRGISNQKLKLLDVILQGMRYGSFDDYFRLNENKIDKSIVVFDSKKICRGHEVSLDDELILLTLTLPTNENDIIYFYHHIKCICQMIGTNIFTRDGTETSLDHIDSFIELDKAASIHALQNMQTRINNGEFENMCIYGAINPITFDEKDLEMIESDLEKFGNYMDKLQRLDVYYARPNIYSRKDGTLFGIYVLSENITSVFPLNPQPILFQTKIPQFFVTMVMDKELKGNVSYNDFIQNIDKSNKYDFNHFIITLSKEEISNLLEKFKTEV</sequence>
<accession>A0ABR2JD87</accession>